<dbReference type="InterPro" id="IPR003159">
    <property type="entry name" value="Lyase_8_central_dom"/>
</dbReference>
<evidence type="ECO:0000313" key="7">
    <source>
        <dbReference type="EMBL" id="KEI69320.1"/>
    </source>
</evidence>
<evidence type="ECO:0008006" key="9">
    <source>
        <dbReference type="Google" id="ProtNLM"/>
    </source>
</evidence>
<sequence length="1132" mass="125727">MMMLSNKHRPLAKLFLLLCLSLQAYGCKSDGGGDAGGSSNLPTPPSRTPPTISIIGQEHTEVLVNAVYSDPGATASDTVDGNLTGSITTENKVNSSTPGLYSVTYKVMNSASQTTTAVRSVTVSDPFDQDDISDEAVLSEYFDIQTGSIAGSKVTGRINLLRNKEALGSWNTTPISVPASYRFYLIGDSSNGMFSLNTIRDASGYRLFGEFSVADGRTALAGEYPVRVELRDGNEVKARFTSNIHVVDKTQWASYFEKLTQFAQSESRLWGRNKLIYGSPELESILSQIEAHNGQFTDLHIYNMNSTDELLDYKASKNIKAFETAANRIGGIGHALKVLDTSDSHYNDKRSRLINAILTSFNAYAALIPVHEFDDFSHDASPNGISFTDRTHQWRFTDPVTLPLILAFNTLWEEAQDGSDDAEQFLYNIHNLFQIAFALPYQHRFDQEYDPATTLYTKYYLEKDLSQSPGAWSDANRHHRIRSWSAMAGLWKDYNRPLTDKSWWYDGYQPFADHNTTLLNSWTPEGSLKDLKAWIDSNATRGLTIGNAGLLPDGTISHHTGLRQDMAMYAYGYEWLATTPMKVAELLRDTQWSIDGQSIDNSAEFILKSVKPVIYKDGHDYQTTGRSFLSDSLGSFGSAKVAKDISIILSGKPENAAVSFEQDLLDFQTSLISGNHELSGSYPFWNSEFLVHRRGGIDNEDPWYASFSAQSIRVRGAESFDSDPGFHNGSGILQVKITGDEYGEARFDWDWHLQPGLTEEWRNDAIPMQSQDDKNGLSDEVLAGVLSDGRNSIGSFKYSTKASYASARADKSAFFSDAGVFAMGDQIRRDDKDGQYASNAQNPIVTTVDQALWSSALSYDFGSGIKSHNVGSNLNFSVVITEPVWVHQNNKGYLIWPDSDGSTKLTIVAGSAVNDTYTKVNRNIPVYSLLIDHGITPDNNSDSYQYLVLPNVSQAEMPGLLAQFSNQNQFERIQTDSIYGTRWVLNGEQLIQLAFHQQGMATLEDGKTITVDKPALVQLQETGDLWIVSISDLSHHSRDDDPDQKSDFRVQLKEGENIVNVELNWSLQPGSYQYLTKGYRNHYLPGQDMSVRTFGNTSRISVSLPDSTDDQTYGFREELFSGMTATASIPAN</sequence>
<dbReference type="PANTHER" id="PTHR38481:SF1">
    <property type="entry name" value="HYALURONATE LYASE"/>
    <property type="match status" value="1"/>
</dbReference>
<reference evidence="7 8" key="1">
    <citation type="submission" date="2014-06" db="EMBL/GenBank/DDBJ databases">
        <title>Whole Genome Sequences of Three Symbiotic Endozoicomonas Bacteria.</title>
        <authorList>
            <person name="Neave M.J."/>
            <person name="Apprill A."/>
            <person name="Voolstra C.R."/>
        </authorList>
    </citation>
    <scope>NUCLEOTIDE SEQUENCE [LARGE SCALE GENOMIC DNA]</scope>
    <source>
        <strain evidence="7 8">DSM 22380</strain>
    </source>
</reference>
<dbReference type="SUPFAM" id="SSF48230">
    <property type="entry name" value="Chondroitin AC/alginate lyase"/>
    <property type="match status" value="1"/>
</dbReference>
<dbReference type="PANTHER" id="PTHR38481">
    <property type="entry name" value="HYALURONATE LYASE"/>
    <property type="match status" value="1"/>
</dbReference>
<dbReference type="InterPro" id="IPR008929">
    <property type="entry name" value="Chondroitin_lyas"/>
</dbReference>
<dbReference type="Pfam" id="PF02884">
    <property type="entry name" value="Lyase_8_C"/>
    <property type="match status" value="1"/>
</dbReference>
<dbReference type="InterPro" id="IPR011013">
    <property type="entry name" value="Gal_mutarotase_sf_dom"/>
</dbReference>
<dbReference type="STRING" id="305900.GV64_24550"/>
<evidence type="ECO:0000259" key="5">
    <source>
        <dbReference type="Pfam" id="PF02884"/>
    </source>
</evidence>
<feature type="signal peptide" evidence="3">
    <location>
        <begin position="1"/>
        <end position="26"/>
    </location>
</feature>
<proteinExistence type="inferred from homology"/>
<dbReference type="InterPro" id="IPR004103">
    <property type="entry name" value="Lyase_8_C"/>
</dbReference>
<feature type="domain" description="Polysaccharide lyase family 8 central" evidence="4">
    <location>
        <begin position="684"/>
        <end position="953"/>
    </location>
</feature>
<feature type="domain" description="Polysaccharide lyase family 8 C-terminal" evidence="5">
    <location>
        <begin position="986"/>
        <end position="1032"/>
    </location>
</feature>
<evidence type="ECO:0000256" key="3">
    <source>
        <dbReference type="SAM" id="SignalP"/>
    </source>
</evidence>
<dbReference type="GO" id="GO:0016837">
    <property type="term" value="F:carbon-oxygen lyase activity, acting on polysaccharides"/>
    <property type="evidence" value="ECO:0007669"/>
    <property type="project" value="UniProtKB-ARBA"/>
</dbReference>
<evidence type="ECO:0000256" key="1">
    <source>
        <dbReference type="ARBA" id="ARBA00006699"/>
    </source>
</evidence>
<comment type="caution">
    <text evidence="7">The sequence shown here is derived from an EMBL/GenBank/DDBJ whole genome shotgun (WGS) entry which is preliminary data.</text>
</comment>
<keyword evidence="3" id="KW-0732">Signal</keyword>
<dbReference type="Pfam" id="PF16403">
    <property type="entry name" value="Bact_surface_Ig-like"/>
    <property type="match status" value="1"/>
</dbReference>
<dbReference type="InterPro" id="IPR014718">
    <property type="entry name" value="GH-type_carb-bd"/>
</dbReference>
<evidence type="ECO:0000256" key="2">
    <source>
        <dbReference type="ARBA" id="ARBA00023239"/>
    </source>
</evidence>
<dbReference type="InterPro" id="IPR013783">
    <property type="entry name" value="Ig-like_fold"/>
</dbReference>
<dbReference type="Pfam" id="PF02278">
    <property type="entry name" value="Lyase_8"/>
    <property type="match status" value="1"/>
</dbReference>
<dbReference type="InterPro" id="IPR038970">
    <property type="entry name" value="Lyase_8"/>
</dbReference>
<dbReference type="GO" id="GO:0005975">
    <property type="term" value="P:carbohydrate metabolic process"/>
    <property type="evidence" value="ECO:0007669"/>
    <property type="project" value="InterPro"/>
</dbReference>
<evidence type="ECO:0000313" key="8">
    <source>
        <dbReference type="Proteomes" id="UP000027997"/>
    </source>
</evidence>
<keyword evidence="8" id="KW-1185">Reference proteome</keyword>
<dbReference type="Gene3D" id="2.60.40.10">
    <property type="entry name" value="Immunoglobulins"/>
    <property type="match status" value="1"/>
</dbReference>
<dbReference type="InterPro" id="IPR032179">
    <property type="entry name" value="Cry22Aa_Ig-like"/>
</dbReference>
<evidence type="ECO:0000259" key="4">
    <source>
        <dbReference type="Pfam" id="PF02278"/>
    </source>
</evidence>
<evidence type="ECO:0000259" key="6">
    <source>
        <dbReference type="Pfam" id="PF16403"/>
    </source>
</evidence>
<dbReference type="Gene3D" id="1.50.10.100">
    <property type="entry name" value="Chondroitin AC/alginate lyase"/>
    <property type="match status" value="1"/>
</dbReference>
<dbReference type="eggNOG" id="COG4257">
    <property type="taxonomic scope" value="Bacteria"/>
</dbReference>
<dbReference type="AlphaFoldDB" id="A0A081K594"/>
<protein>
    <recommendedName>
        <fullName evidence="9">Pesticidal crystal protein Cry22Aa Ig-like domain-containing protein</fullName>
    </recommendedName>
</protein>
<feature type="chain" id="PRO_5001758732" description="Pesticidal crystal protein Cry22Aa Ig-like domain-containing protein" evidence="3">
    <location>
        <begin position="27"/>
        <end position="1132"/>
    </location>
</feature>
<accession>A0A081K594</accession>
<dbReference type="Gene3D" id="2.60.220.10">
    <property type="entry name" value="Polysaccharide lyase family 8-like, C-terminal"/>
    <property type="match status" value="1"/>
</dbReference>
<dbReference type="EMBL" id="JOJP01000002">
    <property type="protein sequence ID" value="KEI69320.1"/>
    <property type="molecule type" value="Genomic_DNA"/>
</dbReference>
<comment type="similarity">
    <text evidence="1">Belongs to the polysaccharide lyase 8 family.</text>
</comment>
<dbReference type="RefSeq" id="WP_020584030.1">
    <property type="nucleotide sequence ID" value="NZ_JOJP01000002.1"/>
</dbReference>
<gene>
    <name evidence="7" type="ORF">GV64_24550</name>
</gene>
<dbReference type="Proteomes" id="UP000027997">
    <property type="component" value="Unassembled WGS sequence"/>
</dbReference>
<name>A0A081K594_9GAMM</name>
<dbReference type="InterPro" id="IPR011071">
    <property type="entry name" value="Lyase_8-like_C"/>
</dbReference>
<dbReference type="eggNOG" id="COG5492">
    <property type="taxonomic scope" value="Bacteria"/>
</dbReference>
<dbReference type="GO" id="GO:0030246">
    <property type="term" value="F:carbohydrate binding"/>
    <property type="evidence" value="ECO:0007669"/>
    <property type="project" value="InterPro"/>
</dbReference>
<dbReference type="SUPFAM" id="SSF74650">
    <property type="entry name" value="Galactose mutarotase-like"/>
    <property type="match status" value="1"/>
</dbReference>
<dbReference type="GO" id="GO:0005576">
    <property type="term" value="C:extracellular region"/>
    <property type="evidence" value="ECO:0007669"/>
    <property type="project" value="InterPro"/>
</dbReference>
<keyword evidence="2" id="KW-0456">Lyase</keyword>
<feature type="domain" description="Pesticidal crystal protein Cry22Aa Ig-like" evidence="6">
    <location>
        <begin position="52"/>
        <end position="123"/>
    </location>
</feature>
<dbReference type="Gene3D" id="2.70.98.10">
    <property type="match status" value="1"/>
</dbReference>
<organism evidence="7 8">
    <name type="scientific">Endozoicomonas elysicola</name>
    <dbReference type="NCBI Taxonomy" id="305900"/>
    <lineage>
        <taxon>Bacteria</taxon>
        <taxon>Pseudomonadati</taxon>
        <taxon>Pseudomonadota</taxon>
        <taxon>Gammaproteobacteria</taxon>
        <taxon>Oceanospirillales</taxon>
        <taxon>Endozoicomonadaceae</taxon>
        <taxon>Endozoicomonas</taxon>
    </lineage>
</organism>